<evidence type="ECO:0000313" key="1">
    <source>
        <dbReference type="EMBL" id="EHB2512688.1"/>
    </source>
</evidence>
<reference evidence="1" key="1">
    <citation type="submission" date="2021-02" db="EMBL/GenBank/DDBJ databases">
        <authorList>
            <consortium name="PulseNet: The National Subtyping Network for Foodborne Disease Surveillance"/>
        </authorList>
    </citation>
    <scope>NUCLEOTIDE SEQUENCE</scope>
    <source>
        <strain evidence="1">PNUSAC020384</strain>
    </source>
</reference>
<dbReference type="InterPro" id="IPR010732">
    <property type="entry name" value="T6SS_TssG-like"/>
</dbReference>
<evidence type="ECO:0000313" key="2">
    <source>
        <dbReference type="Proteomes" id="UP000735326"/>
    </source>
</evidence>
<accession>A0AAN3QY18</accession>
<sequence length="72" mass="8452">KFMPNGTKHDDLKNSIMFLTNYEFCVDLYLKINYSSEMKFVLGEENTAKLGWAKILGNTQKKYTIVYMKLCE</sequence>
<dbReference type="Pfam" id="PF06996">
    <property type="entry name" value="T6SS_TssG"/>
    <property type="match status" value="1"/>
</dbReference>
<comment type="caution">
    <text evidence="1">The sequence shown here is derived from an EMBL/GenBank/DDBJ whole genome shotgun (WGS) entry which is preliminary data.</text>
</comment>
<organism evidence="1 2">
    <name type="scientific">Campylobacter jejuni</name>
    <dbReference type="NCBI Taxonomy" id="197"/>
    <lineage>
        <taxon>Bacteria</taxon>
        <taxon>Pseudomonadati</taxon>
        <taxon>Campylobacterota</taxon>
        <taxon>Epsilonproteobacteria</taxon>
        <taxon>Campylobacterales</taxon>
        <taxon>Campylobacteraceae</taxon>
        <taxon>Campylobacter</taxon>
    </lineage>
</organism>
<name>A0AAN3QY18_CAMJU</name>
<proteinExistence type="predicted"/>
<dbReference type="AlphaFoldDB" id="A0AAN3QY18"/>
<protein>
    <submittedName>
        <fullName evidence="1">Type VI secretion system baseplate subunit TssG</fullName>
    </submittedName>
</protein>
<feature type="non-terminal residue" evidence="1">
    <location>
        <position position="1"/>
    </location>
</feature>
<dbReference type="Proteomes" id="UP000735326">
    <property type="component" value="Unassembled WGS sequence"/>
</dbReference>
<gene>
    <name evidence="1" type="ORF">JYC20_001908</name>
</gene>
<dbReference type="EMBL" id="AAYVUT010000053">
    <property type="protein sequence ID" value="EHB2512688.1"/>
    <property type="molecule type" value="Genomic_DNA"/>
</dbReference>